<organism evidence="2 3">
    <name type="scientific">Candidatus Rhodobacter oscarellae</name>
    <dbReference type="NCBI Taxonomy" id="1675527"/>
    <lineage>
        <taxon>Bacteria</taxon>
        <taxon>Pseudomonadati</taxon>
        <taxon>Pseudomonadota</taxon>
        <taxon>Alphaproteobacteria</taxon>
        <taxon>Rhodobacterales</taxon>
        <taxon>Rhodobacter group</taxon>
        <taxon>Rhodobacter</taxon>
    </lineage>
</organism>
<gene>
    <name evidence="2" type="ORF">AIOL_002194</name>
</gene>
<name>A0A0J9GUH1_9RHOB</name>
<proteinExistence type="predicted"/>
<dbReference type="OrthoDB" id="9780267at2"/>
<reference evidence="2 3" key="1">
    <citation type="submission" date="2015-06" db="EMBL/GenBank/DDBJ databases">
        <title>Draft genome sequence of an Alphaproteobacteria species associated to the Mediterranean sponge Oscarella lobularis.</title>
        <authorList>
            <person name="Jourda C."/>
            <person name="Santini S."/>
            <person name="Claverie J.-M."/>
        </authorList>
    </citation>
    <scope>NUCLEOTIDE SEQUENCE [LARGE SCALE GENOMIC DNA]</scope>
    <source>
        <strain evidence="2">IGS</strain>
    </source>
</reference>
<dbReference type="RefSeq" id="WP_082152538.1">
    <property type="nucleotide sequence ID" value="NZ_LFTY01000002.1"/>
</dbReference>
<keyword evidence="1" id="KW-0812">Transmembrane</keyword>
<evidence type="ECO:0000256" key="1">
    <source>
        <dbReference type="SAM" id="Phobius"/>
    </source>
</evidence>
<dbReference type="PANTHER" id="PTHR31876:SF26">
    <property type="entry name" value="PROTEIN LIKE COV 2"/>
    <property type="match status" value="1"/>
</dbReference>
<dbReference type="AlphaFoldDB" id="A0A0J9GUH1"/>
<dbReference type="PANTHER" id="PTHR31876">
    <property type="entry name" value="COV-LIKE PROTEIN 1"/>
    <property type="match status" value="1"/>
</dbReference>
<keyword evidence="1" id="KW-0472">Membrane</keyword>
<protein>
    <submittedName>
        <fullName evidence="2">Transporter</fullName>
    </submittedName>
</protein>
<dbReference type="InterPro" id="IPR007462">
    <property type="entry name" value="COV1-like"/>
</dbReference>
<dbReference type="Pfam" id="PF04367">
    <property type="entry name" value="DUF502"/>
    <property type="match status" value="1"/>
</dbReference>
<evidence type="ECO:0000313" key="3">
    <source>
        <dbReference type="Proteomes" id="UP000037178"/>
    </source>
</evidence>
<evidence type="ECO:0000313" key="2">
    <source>
        <dbReference type="EMBL" id="KMW57233.1"/>
    </source>
</evidence>
<feature type="transmembrane region" description="Helical" evidence="1">
    <location>
        <begin position="85"/>
        <end position="106"/>
    </location>
</feature>
<comment type="caution">
    <text evidence="2">The sequence shown here is derived from an EMBL/GenBank/DDBJ whole genome shotgun (WGS) entry which is preliminary data.</text>
</comment>
<dbReference type="STRING" id="1675527.AIOL_002194"/>
<sequence>MTAPFDPNEPEVPKPRRAPITGLRNSFLTGLVVIAPIGLTVWLLWTVIGWVDAFVLPFVPGAYMPDALLNRFLGNAPGSEDWIKVNVRGVGVVVFLLFTLFIGWIAKGLIGRSIIAWAQGLFERTPVVRTIYNGLKQIAETVFNQSETSFDKAVLVQYPRTGIWAIAFVSTSAKGEIQSSIPREEQLMSVFLPTTPNPTSGFLLFVPKSDMIELSMSVEDAAKLVISAGLVYPNGTVAPVDLDAIPEKDRERLSA</sequence>
<dbReference type="PATRIC" id="fig|1675527.3.peg.2308"/>
<feature type="transmembrane region" description="Helical" evidence="1">
    <location>
        <begin position="26"/>
        <end position="48"/>
    </location>
</feature>
<keyword evidence="1" id="KW-1133">Transmembrane helix</keyword>
<keyword evidence="3" id="KW-1185">Reference proteome</keyword>
<accession>A0A0J9GUH1</accession>
<dbReference type="EMBL" id="LFTY01000002">
    <property type="protein sequence ID" value="KMW57233.1"/>
    <property type="molecule type" value="Genomic_DNA"/>
</dbReference>
<dbReference type="Proteomes" id="UP000037178">
    <property type="component" value="Unassembled WGS sequence"/>
</dbReference>